<dbReference type="RefSeq" id="WP_345057208.1">
    <property type="nucleotide sequence ID" value="NZ_BAAAVM010000108.1"/>
</dbReference>
<gene>
    <name evidence="2" type="ORF">GCM10010521_57250</name>
</gene>
<dbReference type="NCBIfam" id="NF041216">
    <property type="entry name" value="CU044_2847_fam"/>
    <property type="match status" value="1"/>
</dbReference>
<evidence type="ECO:0000313" key="3">
    <source>
        <dbReference type="Proteomes" id="UP001500893"/>
    </source>
</evidence>
<name>A0ABN3UYP1_9ACTN</name>
<feature type="domain" description="Trypsin-co-occurring" evidence="1">
    <location>
        <begin position="8"/>
        <end position="110"/>
    </location>
</feature>
<dbReference type="Proteomes" id="UP001500893">
    <property type="component" value="Unassembled WGS sequence"/>
</dbReference>
<dbReference type="Pfam" id="PF19493">
    <property type="entry name" value="Trypco1"/>
    <property type="match status" value="1"/>
</dbReference>
<dbReference type="EMBL" id="BAAAVM010000108">
    <property type="protein sequence ID" value="GAA2771855.1"/>
    <property type="molecule type" value="Genomic_DNA"/>
</dbReference>
<keyword evidence="3" id="KW-1185">Reference proteome</keyword>
<organism evidence="2 3">
    <name type="scientific">Streptomyces rameus</name>
    <dbReference type="NCBI Taxonomy" id="68261"/>
    <lineage>
        <taxon>Bacteria</taxon>
        <taxon>Bacillati</taxon>
        <taxon>Actinomycetota</taxon>
        <taxon>Actinomycetes</taxon>
        <taxon>Kitasatosporales</taxon>
        <taxon>Streptomycetaceae</taxon>
        <taxon>Streptomyces</taxon>
    </lineage>
</organism>
<proteinExistence type="predicted"/>
<reference evidence="2 3" key="1">
    <citation type="journal article" date="2019" name="Int. J. Syst. Evol. Microbiol.">
        <title>The Global Catalogue of Microorganisms (GCM) 10K type strain sequencing project: providing services to taxonomists for standard genome sequencing and annotation.</title>
        <authorList>
            <consortium name="The Broad Institute Genomics Platform"/>
            <consortium name="The Broad Institute Genome Sequencing Center for Infectious Disease"/>
            <person name="Wu L."/>
            <person name="Ma J."/>
        </authorList>
    </citation>
    <scope>NUCLEOTIDE SEQUENCE [LARGE SCALE GENOMIC DNA]</scope>
    <source>
        <strain evidence="2 3">JCM 11574</strain>
    </source>
</reference>
<comment type="caution">
    <text evidence="2">The sequence shown here is derived from an EMBL/GenBank/DDBJ whole genome shotgun (WGS) entry which is preliminary data.</text>
</comment>
<evidence type="ECO:0000259" key="1">
    <source>
        <dbReference type="Pfam" id="PF19493"/>
    </source>
</evidence>
<protein>
    <recommendedName>
        <fullName evidence="1">Trypsin-co-occurring domain-containing protein</fullName>
    </recommendedName>
</protein>
<dbReference type="InterPro" id="IPR045794">
    <property type="entry name" value="Trypco1"/>
</dbReference>
<accession>A0ABN3UYP1</accession>
<evidence type="ECO:0000313" key="2">
    <source>
        <dbReference type="EMBL" id="GAA2771855.1"/>
    </source>
</evidence>
<sequence length="117" mass="12379">MDEERGADDETVVPVEIDGQKVLLAIGPGGKAAPALGEEQEIGWRRPRLEPVLDGLTAVARAMGTRLQQTGASRATVEFGCDVSFDTGQFLAVVGKASSRSTWKVTLEWTAPEVPGA</sequence>